<gene>
    <name evidence="1" type="ORF">HUJ06_018053</name>
</gene>
<comment type="caution">
    <text evidence="1">The sequence shown here is derived from an EMBL/GenBank/DDBJ whole genome shotgun (WGS) entry which is preliminary data.</text>
</comment>
<dbReference type="AlphaFoldDB" id="A0A822ZZ62"/>
<keyword evidence="2" id="KW-1185">Reference proteome</keyword>
<proteinExistence type="predicted"/>
<organism evidence="1 2">
    <name type="scientific">Nelumbo nucifera</name>
    <name type="common">Sacred lotus</name>
    <dbReference type="NCBI Taxonomy" id="4432"/>
    <lineage>
        <taxon>Eukaryota</taxon>
        <taxon>Viridiplantae</taxon>
        <taxon>Streptophyta</taxon>
        <taxon>Embryophyta</taxon>
        <taxon>Tracheophyta</taxon>
        <taxon>Spermatophyta</taxon>
        <taxon>Magnoliopsida</taxon>
        <taxon>Proteales</taxon>
        <taxon>Nelumbonaceae</taxon>
        <taxon>Nelumbo</taxon>
    </lineage>
</organism>
<evidence type="ECO:0000313" key="1">
    <source>
        <dbReference type="EMBL" id="DAD48116.1"/>
    </source>
</evidence>
<dbReference type="EMBL" id="DUZY01000008">
    <property type="protein sequence ID" value="DAD48116.1"/>
    <property type="molecule type" value="Genomic_DNA"/>
</dbReference>
<sequence>MEAHPPVLGSCLLVPSVQELAKQPMITVPPRYVRPGQDPPIIHITNSSFPTNIPVIDMQR</sequence>
<reference evidence="1 2" key="1">
    <citation type="journal article" date="2020" name="Mol. Biol. Evol.">
        <title>Distinct Expression and Methylation Patterns for Genes with Different Fates following a Single Whole-Genome Duplication in Flowering Plants.</title>
        <authorList>
            <person name="Shi T."/>
            <person name="Rahmani R.S."/>
            <person name="Gugger P.F."/>
            <person name="Wang M."/>
            <person name="Li H."/>
            <person name="Zhang Y."/>
            <person name="Li Z."/>
            <person name="Wang Q."/>
            <person name="Van de Peer Y."/>
            <person name="Marchal K."/>
            <person name="Chen J."/>
        </authorList>
    </citation>
    <scope>NUCLEOTIDE SEQUENCE [LARGE SCALE GENOMIC DNA]</scope>
    <source>
        <tissue evidence="1">Leaf</tissue>
    </source>
</reference>
<protein>
    <submittedName>
        <fullName evidence="1">Uncharacterized protein</fullName>
    </submittedName>
</protein>
<accession>A0A822ZZ62</accession>
<name>A0A822ZZ62_NELNU</name>
<dbReference type="Proteomes" id="UP000607653">
    <property type="component" value="Unassembled WGS sequence"/>
</dbReference>
<evidence type="ECO:0000313" key="2">
    <source>
        <dbReference type="Proteomes" id="UP000607653"/>
    </source>
</evidence>